<comment type="caution">
    <text evidence="1">The sequence shown here is derived from an EMBL/GenBank/DDBJ whole genome shotgun (WGS) entry which is preliminary data.</text>
</comment>
<keyword evidence="2" id="KW-1185">Reference proteome</keyword>
<dbReference type="PANTHER" id="PTHR42827">
    <property type="entry name" value="IRON-SULFUR CLUSTER-BINDING PROTEIN-RELATED"/>
    <property type="match status" value="1"/>
</dbReference>
<dbReference type="RefSeq" id="WP_211140896.1">
    <property type="nucleotide sequence ID" value="NZ_JAEEGB010000003.1"/>
</dbReference>
<gene>
    <name evidence="1" type="ORF">I6U51_01825</name>
</gene>
<reference evidence="1" key="1">
    <citation type="submission" date="2020-12" db="EMBL/GenBank/DDBJ databases">
        <title>Clostridium thailandense sp. nov., a novel acetogenic bacterium isolated from peat land soil in Thailand.</title>
        <authorList>
            <person name="Chaikitkaew S."/>
            <person name="Birkeland N.K."/>
        </authorList>
    </citation>
    <scope>NUCLEOTIDE SEQUENCE</scope>
    <source>
        <strain evidence="1">DSM 17425</strain>
    </source>
</reference>
<dbReference type="PANTHER" id="PTHR42827:SF1">
    <property type="entry name" value="IRON-SULFUR CLUSTER-BINDING PROTEIN"/>
    <property type="match status" value="1"/>
</dbReference>
<dbReference type="EMBL" id="JAEEGB010000003">
    <property type="protein sequence ID" value="MBI6871443.1"/>
    <property type="molecule type" value="Genomic_DNA"/>
</dbReference>
<proteinExistence type="predicted"/>
<evidence type="ECO:0000313" key="2">
    <source>
        <dbReference type="Proteomes" id="UP000622687"/>
    </source>
</evidence>
<dbReference type="Proteomes" id="UP000622687">
    <property type="component" value="Unassembled WGS sequence"/>
</dbReference>
<organism evidence="1 2">
    <name type="scientific">Clostridium aciditolerans</name>
    <dbReference type="NCBI Taxonomy" id="339861"/>
    <lineage>
        <taxon>Bacteria</taxon>
        <taxon>Bacillati</taxon>
        <taxon>Bacillota</taxon>
        <taxon>Clostridia</taxon>
        <taxon>Eubacteriales</taxon>
        <taxon>Clostridiaceae</taxon>
        <taxon>Clostridium</taxon>
    </lineage>
</organism>
<sequence>MKKYIEELIKNYVNNYGDIKSVKTKYREPLVAFANADDEEFINLKHIVSPSHMLPKDFLEDAKTVICYFIPFDNSIAYSNIKGKESSEAWAVAYVETNEMMTNLNNYIKSDLEQKGYHCSVIPLTYNFDTYKLISDWSQRHVAFISGLGTFGLNNMLITERGCCGRFASVVTNLILETSDKRIKEHCLYKANNTCKKCVKRCVNDALKENRFDRKKCYEMCLHNDNLYSNIGVSDVCGKCLVDVPCSFISPT</sequence>
<name>A0A934HQK3_9CLOT</name>
<evidence type="ECO:0000313" key="1">
    <source>
        <dbReference type="EMBL" id="MBI6871443.1"/>
    </source>
</evidence>
<protein>
    <submittedName>
        <fullName evidence="1">Epoxyqueuosine reductase</fullName>
    </submittedName>
</protein>
<accession>A0A934HQK3</accession>
<dbReference type="AlphaFoldDB" id="A0A934HQK3"/>